<evidence type="ECO:0000313" key="7">
    <source>
        <dbReference type="Proteomes" id="UP001303473"/>
    </source>
</evidence>
<sequence>MAAPKPFKISVPDSAVSHLKAKLASATFPDEVDFSDNWSYGSPLNDVKRLAAYWREGFDWRAAETRLNSELPQFTTNVNVDGFGDLEIHFVHQTSSRPGSIPLLFCHGWPGSFLEVTKLLPLLTSPSDPSTQSFHIVAPSLPNFGFSQRVGQPGFGIPQYAETCHKLMLSVGYEQYVTQGGDWGYIITRLMGVNFPSHCLASHMNLIMAKPPTFSRSPLQFLKFLVTPFTPQEREGLARTKWFREEGFGYNMEQSTKPHTLGFGLSDSPVALLAWIYEKLHDWTDSYPWTDDEVLTWISIYQFSKAGPAASVRIYYETQHSQATLKKAMEYHPHVKLGFSYFPRDLVVLPKAFGRTLGPVVFEGVHEDGGHFAAYERPEKLAEDLQKMFGKGGGGYGVTKKLVSKL</sequence>
<evidence type="ECO:0000256" key="1">
    <source>
        <dbReference type="ARBA" id="ARBA00010088"/>
    </source>
</evidence>
<dbReference type="InterPro" id="IPR016292">
    <property type="entry name" value="Epoxide_hydrolase"/>
</dbReference>
<proteinExistence type="inferred from homology"/>
<evidence type="ECO:0000256" key="4">
    <source>
        <dbReference type="PIRSR" id="PIRSR001112-1"/>
    </source>
</evidence>
<dbReference type="PANTHER" id="PTHR21661">
    <property type="entry name" value="EPOXIDE HYDROLASE 1-RELATED"/>
    <property type="match status" value="1"/>
</dbReference>
<dbReference type="InterPro" id="IPR000639">
    <property type="entry name" value="Epox_hydrolase-like"/>
</dbReference>
<feature type="active site" description="Nucleophile" evidence="4">
    <location>
        <position position="182"/>
    </location>
</feature>
<dbReference type="GO" id="GO:0097176">
    <property type="term" value="P:epoxide metabolic process"/>
    <property type="evidence" value="ECO:0007669"/>
    <property type="project" value="TreeGrafter"/>
</dbReference>
<dbReference type="Gene3D" id="3.40.50.1820">
    <property type="entry name" value="alpha/beta hydrolase"/>
    <property type="match status" value="1"/>
</dbReference>
<reference evidence="7" key="1">
    <citation type="journal article" date="2023" name="Mol. Phylogenet. Evol.">
        <title>Genome-scale phylogeny and comparative genomics of the fungal order Sordariales.</title>
        <authorList>
            <person name="Hensen N."/>
            <person name="Bonometti L."/>
            <person name="Westerberg I."/>
            <person name="Brannstrom I.O."/>
            <person name="Guillou S."/>
            <person name="Cros-Aarteil S."/>
            <person name="Calhoun S."/>
            <person name="Haridas S."/>
            <person name="Kuo A."/>
            <person name="Mondo S."/>
            <person name="Pangilinan J."/>
            <person name="Riley R."/>
            <person name="LaButti K."/>
            <person name="Andreopoulos B."/>
            <person name="Lipzen A."/>
            <person name="Chen C."/>
            <person name="Yan M."/>
            <person name="Daum C."/>
            <person name="Ng V."/>
            <person name="Clum A."/>
            <person name="Steindorff A."/>
            <person name="Ohm R.A."/>
            <person name="Martin F."/>
            <person name="Silar P."/>
            <person name="Natvig D.O."/>
            <person name="Lalanne C."/>
            <person name="Gautier V."/>
            <person name="Ament-Velasquez S.L."/>
            <person name="Kruys A."/>
            <person name="Hutchinson M.I."/>
            <person name="Powell A.J."/>
            <person name="Barry K."/>
            <person name="Miller A.N."/>
            <person name="Grigoriev I.V."/>
            <person name="Debuchy R."/>
            <person name="Gladieux P."/>
            <person name="Hiltunen Thoren M."/>
            <person name="Johannesson H."/>
        </authorList>
    </citation>
    <scope>NUCLEOTIDE SEQUENCE [LARGE SCALE GENOMIC DNA]</scope>
    <source>
        <strain evidence="7">CBS 340.73</strain>
    </source>
</reference>
<dbReference type="Proteomes" id="UP001303473">
    <property type="component" value="Unassembled WGS sequence"/>
</dbReference>
<organism evidence="6 7">
    <name type="scientific">Diplogelasinospora grovesii</name>
    <dbReference type="NCBI Taxonomy" id="303347"/>
    <lineage>
        <taxon>Eukaryota</taxon>
        <taxon>Fungi</taxon>
        <taxon>Dikarya</taxon>
        <taxon>Ascomycota</taxon>
        <taxon>Pezizomycotina</taxon>
        <taxon>Sordariomycetes</taxon>
        <taxon>Sordariomycetidae</taxon>
        <taxon>Sordariales</taxon>
        <taxon>Diplogelasinosporaceae</taxon>
        <taxon>Diplogelasinospora</taxon>
    </lineage>
</organism>
<protein>
    <submittedName>
        <fullName evidence="6">Alpha/beta-hydrolase</fullName>
    </submittedName>
</protein>
<feature type="domain" description="Epoxide hydrolase N-terminal" evidence="5">
    <location>
        <begin position="4"/>
        <end position="116"/>
    </location>
</feature>
<feature type="active site" description="Proton donor" evidence="4">
    <location>
        <position position="315"/>
    </location>
</feature>
<dbReference type="PIRSF" id="PIRSF001112">
    <property type="entry name" value="Epoxide_hydrolase"/>
    <property type="match status" value="1"/>
</dbReference>
<dbReference type="EMBL" id="MU853800">
    <property type="protein sequence ID" value="KAK3940175.1"/>
    <property type="molecule type" value="Genomic_DNA"/>
</dbReference>
<keyword evidence="3" id="KW-0378">Hydrolase</keyword>
<feature type="active site" description="Proton acceptor" evidence="4">
    <location>
        <position position="371"/>
    </location>
</feature>
<evidence type="ECO:0000256" key="2">
    <source>
        <dbReference type="ARBA" id="ARBA00022797"/>
    </source>
</evidence>
<dbReference type="PANTHER" id="PTHR21661:SF35">
    <property type="entry name" value="EPOXIDE HYDROLASE"/>
    <property type="match status" value="1"/>
</dbReference>
<dbReference type="GO" id="GO:0004301">
    <property type="term" value="F:epoxide hydrolase activity"/>
    <property type="evidence" value="ECO:0007669"/>
    <property type="project" value="TreeGrafter"/>
</dbReference>
<keyword evidence="7" id="KW-1185">Reference proteome</keyword>
<comment type="similarity">
    <text evidence="1">Belongs to the peptidase S33 family.</text>
</comment>
<gene>
    <name evidence="6" type="ORF">QBC46DRAFT_289072</name>
</gene>
<dbReference type="AlphaFoldDB" id="A0AAN6S4I6"/>
<accession>A0AAN6S4I6</accession>
<dbReference type="InterPro" id="IPR029058">
    <property type="entry name" value="AB_hydrolase_fold"/>
</dbReference>
<evidence type="ECO:0000259" key="5">
    <source>
        <dbReference type="Pfam" id="PF06441"/>
    </source>
</evidence>
<dbReference type="SUPFAM" id="SSF53474">
    <property type="entry name" value="alpha/beta-Hydrolases"/>
    <property type="match status" value="1"/>
</dbReference>
<evidence type="ECO:0000256" key="3">
    <source>
        <dbReference type="ARBA" id="ARBA00022801"/>
    </source>
</evidence>
<dbReference type="Pfam" id="PF06441">
    <property type="entry name" value="EHN"/>
    <property type="match status" value="1"/>
</dbReference>
<comment type="caution">
    <text evidence="6">The sequence shown here is derived from an EMBL/GenBank/DDBJ whole genome shotgun (WGS) entry which is preliminary data.</text>
</comment>
<dbReference type="InterPro" id="IPR010497">
    <property type="entry name" value="Epoxide_hydro_N"/>
</dbReference>
<evidence type="ECO:0000313" key="6">
    <source>
        <dbReference type="EMBL" id="KAK3940175.1"/>
    </source>
</evidence>
<name>A0AAN6S4I6_9PEZI</name>
<keyword evidence="2" id="KW-0058">Aromatic hydrocarbons catabolism</keyword>
<dbReference type="PRINTS" id="PR00412">
    <property type="entry name" value="EPOXHYDRLASE"/>
</dbReference>